<dbReference type="InterPro" id="IPR016152">
    <property type="entry name" value="PTrfase/Anion_transptr"/>
</dbReference>
<feature type="domain" description="PTS EIIA type-2" evidence="7">
    <location>
        <begin position="5"/>
        <end position="150"/>
    </location>
</feature>
<evidence type="ECO:0000313" key="9">
    <source>
        <dbReference type="EMBL" id="MBC1565671.1"/>
    </source>
</evidence>
<dbReference type="Pfam" id="PF00359">
    <property type="entry name" value="PTS_EIIA_2"/>
    <property type="match status" value="1"/>
</dbReference>
<evidence type="ECO:0000313" key="8">
    <source>
        <dbReference type="EMBL" id="KGL37532.1"/>
    </source>
</evidence>
<evidence type="ECO:0000256" key="4">
    <source>
        <dbReference type="ARBA" id="ARBA00022597"/>
    </source>
</evidence>
<dbReference type="InterPro" id="IPR004715">
    <property type="entry name" value="PTS_IIA_fruc"/>
</dbReference>
<dbReference type="PROSITE" id="PS00372">
    <property type="entry name" value="PTS_EIIA_TYPE_2_HIS"/>
    <property type="match status" value="1"/>
</dbReference>
<dbReference type="InterPro" id="IPR002178">
    <property type="entry name" value="PTS_EIIA_type-2_dom"/>
</dbReference>
<evidence type="ECO:0000259" key="7">
    <source>
        <dbReference type="PROSITE" id="PS51094"/>
    </source>
</evidence>
<dbReference type="Proteomes" id="UP000546806">
    <property type="component" value="Unassembled WGS sequence"/>
</dbReference>
<reference evidence="13 14" key="2">
    <citation type="submission" date="2020-03" db="EMBL/GenBank/DDBJ databases">
        <title>Soil Listeria distribution.</title>
        <authorList>
            <person name="Liao J."/>
            <person name="Wiedmann M."/>
        </authorList>
    </citation>
    <scope>NUCLEOTIDE SEQUENCE [LARGE SCALE GENOMIC DNA]</scope>
    <source>
        <strain evidence="11 14">FSL L7-0435</strain>
        <strain evidence="10 13">FSL L7-0978</strain>
        <strain evidence="9 15">FSL L7-1427</strain>
    </source>
</reference>
<evidence type="ECO:0000256" key="1">
    <source>
        <dbReference type="ARBA" id="ARBA00004496"/>
    </source>
</evidence>
<protein>
    <submittedName>
        <fullName evidence="8">PTS mannose transporter subunit IIAB</fullName>
    </submittedName>
    <submittedName>
        <fullName evidence="9">PTS sugar transporter subunit IIA</fullName>
    </submittedName>
</protein>
<dbReference type="eggNOG" id="COG1762">
    <property type="taxonomic scope" value="Bacteria"/>
</dbReference>
<dbReference type="GO" id="GO:0009401">
    <property type="term" value="P:phosphoenolpyruvate-dependent sugar phosphotransferase system"/>
    <property type="evidence" value="ECO:0007669"/>
    <property type="project" value="UniProtKB-KW"/>
</dbReference>
<organism evidence="8 12">
    <name type="scientific">Listeria booriae</name>
    <dbReference type="NCBI Taxonomy" id="1552123"/>
    <lineage>
        <taxon>Bacteria</taxon>
        <taxon>Bacillati</taxon>
        <taxon>Bacillota</taxon>
        <taxon>Bacilli</taxon>
        <taxon>Bacillales</taxon>
        <taxon>Listeriaceae</taxon>
        <taxon>Listeria</taxon>
    </lineage>
</organism>
<dbReference type="Gene3D" id="3.40.930.10">
    <property type="entry name" value="Mannitol-specific EII, Chain A"/>
    <property type="match status" value="1"/>
</dbReference>
<dbReference type="NCBIfam" id="TIGR00848">
    <property type="entry name" value="fruA"/>
    <property type="match status" value="1"/>
</dbReference>
<dbReference type="Proteomes" id="UP000586951">
    <property type="component" value="Unassembled WGS sequence"/>
</dbReference>
<comment type="caution">
    <text evidence="8">The sequence shown here is derived from an EMBL/GenBank/DDBJ whole genome shotgun (WGS) entry which is preliminary data.</text>
</comment>
<evidence type="ECO:0000313" key="12">
    <source>
        <dbReference type="Proteomes" id="UP000029844"/>
    </source>
</evidence>
<dbReference type="EMBL" id="JAARRU010000003">
    <property type="protein sequence ID" value="MBC1565671.1"/>
    <property type="molecule type" value="Genomic_DNA"/>
</dbReference>
<name>A0A099VXN2_9LIST</name>
<dbReference type="STRING" id="1552123.EP57_16005"/>
<keyword evidence="2" id="KW-0813">Transport</keyword>
<dbReference type="InterPro" id="IPR051541">
    <property type="entry name" value="PTS_SugarTrans_NitroReg"/>
</dbReference>
<dbReference type="SUPFAM" id="SSF55804">
    <property type="entry name" value="Phoshotransferase/anion transport protein"/>
    <property type="match status" value="1"/>
</dbReference>
<dbReference type="EMBL" id="JAARVG010000011">
    <property type="protein sequence ID" value="MBC1794165.1"/>
    <property type="molecule type" value="Genomic_DNA"/>
</dbReference>
<dbReference type="PROSITE" id="PS51094">
    <property type="entry name" value="PTS_EIIA_TYPE_2"/>
    <property type="match status" value="1"/>
</dbReference>
<dbReference type="PANTHER" id="PTHR47738:SF2">
    <property type="entry name" value="PTS SYSTEM FRUCTOSE-LIKE EIIA COMPONENT"/>
    <property type="match status" value="1"/>
</dbReference>
<evidence type="ECO:0000256" key="2">
    <source>
        <dbReference type="ARBA" id="ARBA00022448"/>
    </source>
</evidence>
<dbReference type="RefSeq" id="WP_036088241.1">
    <property type="nucleotide sequence ID" value="NZ_CBCSHQ010000009.1"/>
</dbReference>
<proteinExistence type="predicted"/>
<evidence type="ECO:0000256" key="6">
    <source>
        <dbReference type="ARBA" id="ARBA00022683"/>
    </source>
</evidence>
<keyword evidence="4 9" id="KW-0762">Sugar transport</keyword>
<dbReference type="PANTHER" id="PTHR47738">
    <property type="entry name" value="PTS SYSTEM FRUCTOSE-LIKE EIIA COMPONENT-RELATED"/>
    <property type="match status" value="1"/>
</dbReference>
<dbReference type="Proteomes" id="UP000539064">
    <property type="component" value="Unassembled WGS sequence"/>
</dbReference>
<evidence type="ECO:0000313" key="13">
    <source>
        <dbReference type="Proteomes" id="UP000539064"/>
    </source>
</evidence>
<dbReference type="Proteomes" id="UP000029844">
    <property type="component" value="Unassembled WGS sequence"/>
</dbReference>
<evidence type="ECO:0000256" key="5">
    <source>
        <dbReference type="ARBA" id="ARBA00022679"/>
    </source>
</evidence>
<sequence length="154" mass="17005">MEVKDILTKELVVFDLEATTKETAIEEMAEILNAHGFLADKTTYVQAVLEREAHATTGIGNNIAIPHGKSESVTKSAIVFARTKALIEWESLDDEPVNMIFLLAITDSDKTDGHLKILAEIATKLMDDDIVASLKNTRDQEEVIRILNEGVVEV</sequence>
<evidence type="ECO:0000313" key="14">
    <source>
        <dbReference type="Proteomes" id="UP000546806"/>
    </source>
</evidence>
<dbReference type="GO" id="GO:0016020">
    <property type="term" value="C:membrane"/>
    <property type="evidence" value="ECO:0007669"/>
    <property type="project" value="InterPro"/>
</dbReference>
<dbReference type="GO" id="GO:0005737">
    <property type="term" value="C:cytoplasm"/>
    <property type="evidence" value="ECO:0007669"/>
    <property type="project" value="UniProtKB-SubCell"/>
</dbReference>
<evidence type="ECO:0000256" key="3">
    <source>
        <dbReference type="ARBA" id="ARBA00022553"/>
    </source>
</evidence>
<accession>A0A099VXN2</accession>
<evidence type="ECO:0000313" key="15">
    <source>
        <dbReference type="Proteomes" id="UP000586951"/>
    </source>
</evidence>
<dbReference type="CDD" id="cd00211">
    <property type="entry name" value="PTS_IIA_fru"/>
    <property type="match status" value="1"/>
</dbReference>
<dbReference type="OrthoDB" id="95460at2"/>
<dbReference type="GO" id="GO:0008982">
    <property type="term" value="F:protein-N(PI)-phosphohistidine-sugar phosphotransferase activity"/>
    <property type="evidence" value="ECO:0007669"/>
    <property type="project" value="InterPro"/>
</dbReference>
<dbReference type="FunFam" id="3.40.930.10:FF:000009">
    <property type="entry name" value="PTS system, fructose specific IIABC component"/>
    <property type="match status" value="1"/>
</dbReference>
<dbReference type="EMBL" id="JNFA01000031">
    <property type="protein sequence ID" value="KGL37532.1"/>
    <property type="molecule type" value="Genomic_DNA"/>
</dbReference>
<keyword evidence="3" id="KW-0597">Phosphoprotein</keyword>
<keyword evidence="5" id="KW-0808">Transferase</keyword>
<dbReference type="EMBL" id="JAARWW010000002">
    <property type="protein sequence ID" value="MBC2002867.1"/>
    <property type="molecule type" value="Genomic_DNA"/>
</dbReference>
<reference evidence="8 12" key="1">
    <citation type="submission" date="2014-05" db="EMBL/GenBank/DDBJ databases">
        <title>Novel Listeriaceae from food processing environments.</title>
        <authorList>
            <person name="den Bakker H.C."/>
        </authorList>
    </citation>
    <scope>NUCLEOTIDE SEQUENCE [LARGE SCALE GENOMIC DNA]</scope>
    <source>
        <strain evidence="8 12">FSL A5-0281</strain>
    </source>
</reference>
<dbReference type="GeneID" id="58718836"/>
<comment type="subcellular location">
    <subcellularLocation>
        <location evidence="1">Cytoplasm</location>
    </subcellularLocation>
</comment>
<evidence type="ECO:0000313" key="10">
    <source>
        <dbReference type="EMBL" id="MBC1794165.1"/>
    </source>
</evidence>
<dbReference type="AlphaFoldDB" id="A0A099VXN2"/>
<gene>
    <name evidence="8" type="ORF">EP57_16005</name>
    <name evidence="9" type="ORF">HB907_09645</name>
    <name evidence="10" type="ORF">HCA52_12095</name>
    <name evidence="11" type="ORF">HCA78_03725</name>
</gene>
<evidence type="ECO:0000313" key="11">
    <source>
        <dbReference type="EMBL" id="MBC2002867.1"/>
    </source>
</evidence>
<keyword evidence="6" id="KW-0598">Phosphotransferase system</keyword>
<keyword evidence="12" id="KW-1185">Reference proteome</keyword>